<dbReference type="STRING" id="1798650.A2945_04655"/>
<evidence type="ECO:0000313" key="2">
    <source>
        <dbReference type="Proteomes" id="UP000178880"/>
    </source>
</evidence>
<evidence type="ECO:0000313" key="1">
    <source>
        <dbReference type="EMBL" id="OGY99234.1"/>
    </source>
</evidence>
<dbReference type="SUPFAM" id="SSF81301">
    <property type="entry name" value="Nucleotidyltransferase"/>
    <property type="match status" value="1"/>
</dbReference>
<dbReference type="Proteomes" id="UP000178880">
    <property type="component" value="Unassembled WGS sequence"/>
</dbReference>
<reference evidence="1 2" key="1">
    <citation type="journal article" date="2016" name="Nat. Commun.">
        <title>Thousands of microbial genomes shed light on interconnected biogeochemical processes in an aquifer system.</title>
        <authorList>
            <person name="Anantharaman K."/>
            <person name="Brown C.T."/>
            <person name="Hug L.A."/>
            <person name="Sharon I."/>
            <person name="Castelle C.J."/>
            <person name="Probst A.J."/>
            <person name="Thomas B.C."/>
            <person name="Singh A."/>
            <person name="Wilkins M.J."/>
            <person name="Karaoz U."/>
            <person name="Brodie E.L."/>
            <person name="Williams K.H."/>
            <person name="Hubbard S.S."/>
            <person name="Banfield J.F."/>
        </authorList>
    </citation>
    <scope>NUCLEOTIDE SEQUENCE [LARGE SCALE GENOMIC DNA]</scope>
</reference>
<gene>
    <name evidence="1" type="ORF">A2945_04655</name>
</gene>
<dbReference type="InterPro" id="IPR043519">
    <property type="entry name" value="NT_sf"/>
</dbReference>
<organism evidence="1 2">
    <name type="scientific">Candidatus Liptonbacteria bacterium RIFCSPLOWO2_01_FULL_52_25</name>
    <dbReference type="NCBI Taxonomy" id="1798650"/>
    <lineage>
        <taxon>Bacteria</taxon>
        <taxon>Candidatus Liptoniibacteriota</taxon>
    </lineage>
</organism>
<proteinExistence type="predicted"/>
<comment type="caution">
    <text evidence="1">The sequence shown here is derived from an EMBL/GenBank/DDBJ whole genome shotgun (WGS) entry which is preliminary data.</text>
</comment>
<accession>A0A1G2CCY7</accession>
<name>A0A1G2CCY7_9BACT</name>
<dbReference type="Gene3D" id="3.30.460.40">
    <property type="match status" value="1"/>
</dbReference>
<dbReference type="EMBL" id="MHLA01000017">
    <property type="protein sequence ID" value="OGY99234.1"/>
    <property type="molecule type" value="Genomic_DNA"/>
</dbReference>
<protein>
    <submittedName>
        <fullName evidence="1">Uncharacterized protein</fullName>
    </submittedName>
</protein>
<sequence>MDVIEELKKLNFPSEKYVVFGGAALAARGLRETFDIDIVASDDLLAKCGAEGWKEHPRLKSGEKNGFHKGIIEIYPNVGGNFEANFADLRKNAEMIDGIPFCGLNDVIRIKRAYGRAKDLKDIELIENYLSNSKK</sequence>
<dbReference type="AlphaFoldDB" id="A0A1G2CCY7"/>